<dbReference type="EMBL" id="UZAF01016997">
    <property type="protein sequence ID" value="VDO36646.1"/>
    <property type="molecule type" value="Genomic_DNA"/>
</dbReference>
<dbReference type="WBParaSite" id="HPLM_0000911801-mRNA-1">
    <property type="protein sequence ID" value="HPLM_0000911801-mRNA-1"/>
    <property type="gene ID" value="HPLM_0000911801"/>
</dbReference>
<protein>
    <submittedName>
        <fullName evidence="3">Carbohydrate sulfotransferase</fullName>
    </submittedName>
</protein>
<dbReference type="GO" id="GO:0047756">
    <property type="term" value="F:chondroitin 4-sulfotransferase activity"/>
    <property type="evidence" value="ECO:0007669"/>
    <property type="project" value="InterPro"/>
</dbReference>
<dbReference type="GO" id="GO:0016020">
    <property type="term" value="C:membrane"/>
    <property type="evidence" value="ECO:0007669"/>
    <property type="project" value="InterPro"/>
</dbReference>
<dbReference type="InterPro" id="IPR005331">
    <property type="entry name" value="Sulfotransferase"/>
</dbReference>
<organism evidence="3">
    <name type="scientific">Haemonchus placei</name>
    <name type="common">Barber's pole worm</name>
    <dbReference type="NCBI Taxonomy" id="6290"/>
    <lineage>
        <taxon>Eukaryota</taxon>
        <taxon>Metazoa</taxon>
        <taxon>Ecdysozoa</taxon>
        <taxon>Nematoda</taxon>
        <taxon>Chromadorea</taxon>
        <taxon>Rhabditida</taxon>
        <taxon>Rhabditina</taxon>
        <taxon>Rhabditomorpha</taxon>
        <taxon>Strongyloidea</taxon>
        <taxon>Trichostrongylidae</taxon>
        <taxon>Haemonchus</taxon>
    </lineage>
</organism>
<evidence type="ECO:0000313" key="3">
    <source>
        <dbReference type="WBParaSite" id="HPLM_0000911801-mRNA-1"/>
    </source>
</evidence>
<dbReference type="AlphaFoldDB" id="A0A0N4WEP0"/>
<dbReference type="PANTHER" id="PTHR22900">
    <property type="entry name" value="PROTEIN CBG14245-RELATED"/>
    <property type="match status" value="1"/>
</dbReference>
<proteinExistence type="predicted"/>
<dbReference type="OMA" id="FAPMSWF"/>
<dbReference type="OrthoDB" id="408912at2759"/>
<name>A0A0N4WEP0_HAEPC</name>
<dbReference type="Pfam" id="PF03567">
    <property type="entry name" value="Sulfotransfer_2"/>
    <property type="match status" value="1"/>
</dbReference>
<gene>
    <name evidence="1" type="ORF">HPLM_LOCUS9110</name>
</gene>
<reference evidence="1 2" key="2">
    <citation type="submission" date="2018-11" db="EMBL/GenBank/DDBJ databases">
        <authorList>
            <consortium name="Pathogen Informatics"/>
        </authorList>
    </citation>
    <scope>NUCLEOTIDE SEQUENCE [LARGE SCALE GENOMIC DNA]</scope>
    <source>
        <strain evidence="1 2">MHpl1</strain>
    </source>
</reference>
<keyword evidence="2" id="KW-1185">Reference proteome</keyword>
<evidence type="ECO:0000313" key="1">
    <source>
        <dbReference type="EMBL" id="VDO36646.1"/>
    </source>
</evidence>
<dbReference type="GO" id="GO:0050650">
    <property type="term" value="P:chondroitin sulfate proteoglycan biosynthetic process"/>
    <property type="evidence" value="ECO:0007669"/>
    <property type="project" value="InterPro"/>
</dbReference>
<sequence length="243" mass="28735">MSTVVSGIICWLFSPEFRHNKNNITITNDHKRSCYHKNGLHAFDQVKKLAHGEKWVNFAMIREPEERFLSGFMFMCTPNNTANSTCEGCIDDIRCALRTVIEQARRFIAGDFSARTYLLWHLGPQNWRCHFQKNMDNIRIFKYSPRDQQKTLTDLTMVLTEGGVKSADIDFIISHISRHSTRHATYRNTRADYFRRQLKKLQMQKMLVELLYWDYILFDYPLPALHESQLLLPLKKTLLNREE</sequence>
<dbReference type="GO" id="GO:1902884">
    <property type="term" value="P:positive regulation of response to oxidative stress"/>
    <property type="evidence" value="ECO:0007669"/>
    <property type="project" value="InterPro"/>
</dbReference>
<dbReference type="InterPro" id="IPR007669">
    <property type="entry name" value="Chst-1-like"/>
</dbReference>
<dbReference type="PANTHER" id="PTHR22900:SF10">
    <property type="entry name" value="CARBOHYDRATE SULFOTRANSFERASE"/>
    <property type="match status" value="1"/>
</dbReference>
<dbReference type="Proteomes" id="UP000268014">
    <property type="component" value="Unassembled WGS sequence"/>
</dbReference>
<reference evidence="3" key="1">
    <citation type="submission" date="2017-02" db="UniProtKB">
        <authorList>
            <consortium name="WormBaseParasite"/>
        </authorList>
    </citation>
    <scope>IDENTIFICATION</scope>
</reference>
<evidence type="ECO:0000313" key="2">
    <source>
        <dbReference type="Proteomes" id="UP000268014"/>
    </source>
</evidence>
<accession>A0A0N4WEP0</accession>
<dbReference type="STRING" id="6290.A0A0N4WEP0"/>